<proteinExistence type="predicted"/>
<comment type="caution">
    <text evidence="2">The sequence shown here is derived from an EMBL/GenBank/DDBJ whole genome shotgun (WGS) entry which is preliminary data.</text>
</comment>
<dbReference type="EMBL" id="CAJNOJ010000118">
    <property type="protein sequence ID" value="CAF1148480.1"/>
    <property type="molecule type" value="Genomic_DNA"/>
</dbReference>
<gene>
    <name evidence="3" type="ORF">EDS130_LOCUS22476</name>
    <name evidence="2" type="ORF">XAT740_LOCUS3694</name>
</gene>
<evidence type="ECO:0000313" key="4">
    <source>
        <dbReference type="Proteomes" id="UP000663828"/>
    </source>
</evidence>
<dbReference type="EMBL" id="CAJNOR010000143">
    <property type="protein sequence ID" value="CAF0815611.1"/>
    <property type="molecule type" value="Genomic_DNA"/>
</dbReference>
<dbReference type="AlphaFoldDB" id="A0A813TLR3"/>
<keyword evidence="1" id="KW-1133">Transmembrane helix</keyword>
<feature type="transmembrane region" description="Helical" evidence="1">
    <location>
        <begin position="147"/>
        <end position="168"/>
    </location>
</feature>
<feature type="transmembrane region" description="Helical" evidence="1">
    <location>
        <begin position="48"/>
        <end position="70"/>
    </location>
</feature>
<feature type="transmembrane region" description="Helical" evidence="1">
    <location>
        <begin position="90"/>
        <end position="114"/>
    </location>
</feature>
<dbReference type="Proteomes" id="UP000663852">
    <property type="component" value="Unassembled WGS sequence"/>
</dbReference>
<dbReference type="SUPFAM" id="SSF81321">
    <property type="entry name" value="Family A G protein-coupled receptor-like"/>
    <property type="match status" value="1"/>
</dbReference>
<dbReference type="OrthoDB" id="10388342at2759"/>
<evidence type="ECO:0000256" key="1">
    <source>
        <dbReference type="SAM" id="Phobius"/>
    </source>
</evidence>
<accession>A0A813TLR3</accession>
<evidence type="ECO:0000313" key="2">
    <source>
        <dbReference type="EMBL" id="CAF0815611.1"/>
    </source>
</evidence>
<feature type="transmembrane region" description="Helical" evidence="1">
    <location>
        <begin position="188"/>
        <end position="209"/>
    </location>
</feature>
<name>A0A813TLR3_ADIRI</name>
<keyword evidence="4" id="KW-1185">Reference proteome</keyword>
<dbReference type="Gene3D" id="1.20.1070.10">
    <property type="entry name" value="Rhodopsin 7-helix transmembrane proteins"/>
    <property type="match status" value="1"/>
</dbReference>
<feature type="transmembrane region" description="Helical" evidence="1">
    <location>
        <begin position="6"/>
        <end position="27"/>
    </location>
</feature>
<evidence type="ECO:0000313" key="3">
    <source>
        <dbReference type="EMBL" id="CAF1148480.1"/>
    </source>
</evidence>
<sequence>MEVRMYFITLPFLIPSLSVWFLVHASVDRRFLHSSSNANVRRWSSYKVARLVIPLTFLVVQLAYAHVLVFYEILTSPQRTCSIGNKAYNIFLGIWHVITYGTGPALLMLIFSLLTIRHVRQRRVIPTASHSIEENQRSSGDNHLLRMALAQCGFIAIATTIYAVGQWYTTLTAEQSKSSLQVAIDNLFYFWTGTISGFGHATTFFIFTLSSKFFREQLFCRRRGRNF</sequence>
<protein>
    <submittedName>
        <fullName evidence="2">Uncharacterized protein</fullName>
    </submittedName>
</protein>
<reference evidence="2" key="1">
    <citation type="submission" date="2021-02" db="EMBL/GenBank/DDBJ databases">
        <authorList>
            <person name="Nowell W R."/>
        </authorList>
    </citation>
    <scope>NUCLEOTIDE SEQUENCE</scope>
</reference>
<keyword evidence="1" id="KW-0472">Membrane</keyword>
<organism evidence="2 4">
    <name type="scientific">Adineta ricciae</name>
    <name type="common">Rotifer</name>
    <dbReference type="NCBI Taxonomy" id="249248"/>
    <lineage>
        <taxon>Eukaryota</taxon>
        <taxon>Metazoa</taxon>
        <taxon>Spiralia</taxon>
        <taxon>Gnathifera</taxon>
        <taxon>Rotifera</taxon>
        <taxon>Eurotatoria</taxon>
        <taxon>Bdelloidea</taxon>
        <taxon>Adinetida</taxon>
        <taxon>Adinetidae</taxon>
        <taxon>Adineta</taxon>
    </lineage>
</organism>
<dbReference type="Proteomes" id="UP000663828">
    <property type="component" value="Unassembled WGS sequence"/>
</dbReference>
<keyword evidence="1" id="KW-0812">Transmembrane</keyword>